<dbReference type="Pfam" id="PF03787">
    <property type="entry name" value="RAMPs"/>
    <property type="match status" value="1"/>
</dbReference>
<dbReference type="GO" id="GO:0051607">
    <property type="term" value="P:defense response to virus"/>
    <property type="evidence" value="ECO:0007669"/>
    <property type="project" value="UniProtKB-KW"/>
</dbReference>
<dbReference type="AlphaFoldDB" id="F5YCJ4"/>
<dbReference type="RefSeq" id="WP_015712722.1">
    <property type="nucleotide sequence ID" value="NC_015577.1"/>
</dbReference>
<dbReference type="STRING" id="545695.TREAZ_2816"/>
<dbReference type="KEGG" id="taz:TREAZ_2816"/>
<keyword evidence="4" id="KW-1185">Reference proteome</keyword>
<keyword evidence="1" id="KW-0051">Antiviral defense</keyword>
<organism evidence="3 4">
    <name type="scientific">Leadbettera azotonutricia (strain ATCC BAA-888 / DSM 13862 / ZAS-9)</name>
    <name type="common">Treponema azotonutricium</name>
    <dbReference type="NCBI Taxonomy" id="545695"/>
    <lineage>
        <taxon>Bacteria</taxon>
        <taxon>Pseudomonadati</taxon>
        <taxon>Spirochaetota</taxon>
        <taxon>Spirochaetia</taxon>
        <taxon>Spirochaetales</taxon>
        <taxon>Breznakiellaceae</taxon>
        <taxon>Leadbettera</taxon>
    </lineage>
</organism>
<dbReference type="InterPro" id="IPR013410">
    <property type="entry name" value="CRISPR-assoc_RAMP_Cmr4"/>
</dbReference>
<reference evidence="3 4" key="2">
    <citation type="journal article" date="2011" name="ISME J.">
        <title>RNA-seq reveals cooperative metabolic interactions between two termite-gut spirochete species in co-culture.</title>
        <authorList>
            <person name="Rosenthal A.Z."/>
            <person name="Matson E.G."/>
            <person name="Eldar A."/>
            <person name="Leadbetter J.R."/>
        </authorList>
    </citation>
    <scope>NUCLEOTIDE SEQUENCE [LARGE SCALE GENOMIC DNA]</scope>
    <source>
        <strain evidence="4">ATCC BAA-888 / DSM 13862 / ZAS-9</strain>
    </source>
</reference>
<dbReference type="NCBIfam" id="TIGR02580">
    <property type="entry name" value="cas_RAMP_Cmr4"/>
    <property type="match status" value="1"/>
</dbReference>
<dbReference type="OrthoDB" id="9789361at2"/>
<dbReference type="eggNOG" id="COG1336">
    <property type="taxonomic scope" value="Bacteria"/>
</dbReference>
<dbReference type="HOGENOM" id="CLU_047795_0_0_12"/>
<accession>F5YCJ4</accession>
<protein>
    <submittedName>
        <fullName evidence="3">Crispr-associated ramp protein, Cmr4 family</fullName>
    </submittedName>
</protein>
<evidence type="ECO:0000259" key="2">
    <source>
        <dbReference type="Pfam" id="PF03787"/>
    </source>
</evidence>
<dbReference type="PANTHER" id="PTHR36700">
    <property type="entry name" value="CRISPR SYSTEM CMR SUBUNIT CMR4"/>
    <property type="match status" value="1"/>
</dbReference>
<reference evidence="4" key="1">
    <citation type="submission" date="2009-12" db="EMBL/GenBank/DDBJ databases">
        <title>Complete sequence of Treponema azotonutricium strain ZAS-9.</title>
        <authorList>
            <person name="Tetu S.G."/>
            <person name="Matson E."/>
            <person name="Ren Q."/>
            <person name="Seshadri R."/>
            <person name="Elbourne L."/>
            <person name="Hassan K.A."/>
            <person name="Durkin A."/>
            <person name="Radune D."/>
            <person name="Mohamoud Y."/>
            <person name="Shay R."/>
            <person name="Jin S."/>
            <person name="Zhang X."/>
            <person name="Lucey K."/>
            <person name="Ballor N.R."/>
            <person name="Ottesen E."/>
            <person name="Rosenthal R."/>
            <person name="Allen A."/>
            <person name="Leadbetter J.R."/>
            <person name="Paulsen I.T."/>
        </authorList>
    </citation>
    <scope>NUCLEOTIDE SEQUENCE [LARGE SCALE GENOMIC DNA]</scope>
    <source>
        <strain evidence="4">ATCC BAA-888 / DSM 13862 / ZAS-9</strain>
    </source>
</reference>
<dbReference type="InterPro" id="IPR005537">
    <property type="entry name" value="RAMP_III_fam"/>
</dbReference>
<evidence type="ECO:0000313" key="3">
    <source>
        <dbReference type="EMBL" id="AEF83070.1"/>
    </source>
</evidence>
<name>F5YCJ4_LEAAZ</name>
<sequence>MDNDYSIMRMYAVSPCHAGSGSSLGTVDSPIQRERHTNWPVIQSSGMKGSLRANFDRYKNNIPNNNELKYFEDITKNIFGTDRVENAANGYAGAISVSDAKILAFPMRSSAAPFVWITCPAVLKRLSRDLAITGIKVQTPDELNKDTSWINDSNALCVSGGLKGSILLEDYEVKVDESKTADSLKDLLKYFEGAGKLLVVADGIFDYGVSDCTQIAAQIAIDQKTGATTTGSLRYQEELPADSLMYCIIHWGETKNIGEKIKAETIRQHIKDEVIKDHIQVGGDETMGRGIFELKWM</sequence>
<dbReference type="PANTHER" id="PTHR36700:SF1">
    <property type="entry name" value="CRISPR SYSTEM CMR SUBUNIT CMR4"/>
    <property type="match status" value="1"/>
</dbReference>
<dbReference type="InParanoid" id="F5YCJ4"/>
<feature type="domain" description="CRISPR type III-associated protein" evidence="2">
    <location>
        <begin position="11"/>
        <end position="293"/>
    </location>
</feature>
<proteinExistence type="predicted"/>
<dbReference type="Proteomes" id="UP000009222">
    <property type="component" value="Chromosome"/>
</dbReference>
<evidence type="ECO:0000313" key="4">
    <source>
        <dbReference type="Proteomes" id="UP000009222"/>
    </source>
</evidence>
<gene>
    <name evidence="3" type="primary">cmr_2</name>
    <name evidence="3" type="ordered locus">TREAZ_2816</name>
</gene>
<dbReference type="EMBL" id="CP001841">
    <property type="protein sequence ID" value="AEF83070.1"/>
    <property type="molecule type" value="Genomic_DNA"/>
</dbReference>
<evidence type="ECO:0000256" key="1">
    <source>
        <dbReference type="ARBA" id="ARBA00023118"/>
    </source>
</evidence>